<sequence>MSKQMGFYFRQDRCIGCLTCQIACKDKNDLAVGQNFRKVQEFAGGGYRQTGSGLKNDVYAYWLSMSCNHCAEPACVKQCPTGAMQKRSDDGIVCIEPTKCIGCRQCVTACPYGAPQFNPQTGKTGKCDMCQDLLAKGEKPVCVTGCPVRVLDCGDLDELKKKDQGVDQIKGMPEPKTKPSLVITPHRSAVMKNS</sequence>
<feature type="domain" description="4Fe-4S ferredoxin-type" evidence="10">
    <location>
        <begin position="58"/>
        <end position="89"/>
    </location>
</feature>
<dbReference type="PROSITE" id="PS51379">
    <property type="entry name" value="4FE4S_FER_2"/>
    <property type="match status" value="3"/>
</dbReference>
<dbReference type="Gene3D" id="3.30.70.20">
    <property type="match status" value="2"/>
</dbReference>
<keyword evidence="9" id="KW-0411">Iron-sulfur</keyword>
<reference evidence="11 12" key="1">
    <citation type="journal article" date="2011" name="EMBO J.">
        <title>Structural diversity of bacterial flagellar motors.</title>
        <authorList>
            <person name="Chen S."/>
            <person name="Beeby M."/>
            <person name="Murphy G.E."/>
            <person name="Leadbetter J.R."/>
            <person name="Hendrixson D.R."/>
            <person name="Briegel A."/>
            <person name="Li Z."/>
            <person name="Shi J."/>
            <person name="Tocheva E.I."/>
            <person name="Muller A."/>
            <person name="Dobro M.J."/>
            <person name="Jensen G.J."/>
        </authorList>
    </citation>
    <scope>NUCLEOTIDE SEQUENCE [LARGE SCALE GENOMIC DNA]</scope>
    <source>
        <strain evidence="11 12">DSM 6540</strain>
    </source>
</reference>
<dbReference type="NCBIfam" id="TIGR02951">
    <property type="entry name" value="DMSO_dmsB"/>
    <property type="match status" value="1"/>
</dbReference>
<dbReference type="SUPFAM" id="SSF54862">
    <property type="entry name" value="4Fe-4S ferredoxins"/>
    <property type="match status" value="1"/>
</dbReference>
<dbReference type="eggNOG" id="COG0437">
    <property type="taxonomic scope" value="Bacteria"/>
</dbReference>
<keyword evidence="3" id="KW-0813">Transport</keyword>
<evidence type="ECO:0000256" key="4">
    <source>
        <dbReference type="ARBA" id="ARBA00022485"/>
    </source>
</evidence>
<evidence type="ECO:0000256" key="2">
    <source>
        <dbReference type="ARBA" id="ARBA00003584"/>
    </source>
</evidence>
<dbReference type="GO" id="GO:0051539">
    <property type="term" value="F:4 iron, 4 sulfur cluster binding"/>
    <property type="evidence" value="ECO:0007669"/>
    <property type="project" value="UniProtKB-KW"/>
</dbReference>
<dbReference type="OrthoDB" id="9810688at2"/>
<evidence type="ECO:0000256" key="6">
    <source>
        <dbReference type="ARBA" id="ARBA00022737"/>
    </source>
</evidence>
<dbReference type="STRING" id="1009370.ALO_01290"/>
<evidence type="ECO:0000313" key="11">
    <source>
        <dbReference type="EMBL" id="EGO65750.1"/>
    </source>
</evidence>
<evidence type="ECO:0000256" key="9">
    <source>
        <dbReference type="ARBA" id="ARBA00023014"/>
    </source>
</evidence>
<evidence type="ECO:0000256" key="5">
    <source>
        <dbReference type="ARBA" id="ARBA00022723"/>
    </source>
</evidence>
<evidence type="ECO:0000256" key="7">
    <source>
        <dbReference type="ARBA" id="ARBA00022982"/>
    </source>
</evidence>
<dbReference type="PANTHER" id="PTHR43177">
    <property type="entry name" value="PROTEIN NRFC"/>
    <property type="match status" value="1"/>
</dbReference>
<dbReference type="InterPro" id="IPR014297">
    <property type="entry name" value="DMSO_DmsB"/>
</dbReference>
<proteinExistence type="predicted"/>
<keyword evidence="12" id="KW-1185">Reference proteome</keyword>
<dbReference type="InterPro" id="IPR017900">
    <property type="entry name" value="4Fe4S_Fe_S_CS"/>
</dbReference>
<comment type="cofactor">
    <cofactor evidence="1">
        <name>[4Fe-4S] cluster</name>
        <dbReference type="ChEBI" id="CHEBI:49883"/>
    </cofactor>
</comment>
<evidence type="ECO:0000256" key="1">
    <source>
        <dbReference type="ARBA" id="ARBA00001966"/>
    </source>
</evidence>
<gene>
    <name evidence="11" type="ORF">ALO_01290</name>
</gene>
<dbReference type="InterPro" id="IPR017896">
    <property type="entry name" value="4Fe4S_Fe-S-bd"/>
</dbReference>
<keyword evidence="8" id="KW-0408">Iron</keyword>
<dbReference type="PANTHER" id="PTHR43177:SF5">
    <property type="entry name" value="ANAEROBIC DIMETHYL SULFOXIDE REDUCTASE CHAIN B-RELATED"/>
    <property type="match status" value="1"/>
</dbReference>
<dbReference type="GO" id="GO:0046872">
    <property type="term" value="F:metal ion binding"/>
    <property type="evidence" value="ECO:0007669"/>
    <property type="project" value="UniProtKB-KW"/>
</dbReference>
<evidence type="ECO:0000256" key="8">
    <source>
        <dbReference type="ARBA" id="ARBA00023004"/>
    </source>
</evidence>
<feature type="domain" description="4Fe-4S ferredoxin-type" evidence="10">
    <location>
        <begin position="91"/>
        <end position="120"/>
    </location>
</feature>
<feature type="domain" description="4Fe-4S ferredoxin-type" evidence="10">
    <location>
        <begin position="5"/>
        <end position="35"/>
    </location>
</feature>
<keyword evidence="6" id="KW-0677">Repeat</keyword>
<dbReference type="PROSITE" id="PS00198">
    <property type="entry name" value="4FE4S_FER_1"/>
    <property type="match status" value="1"/>
</dbReference>
<protein>
    <submittedName>
        <fullName evidence="11">4Fe-4S ferredoxin, iron-sulfur binding protein</fullName>
    </submittedName>
</protein>
<comment type="function">
    <text evidence="2">Electron transfer subunit of the terminal reductase during anaerobic growth on various sulfoxide and N-oxide compounds.</text>
</comment>
<keyword evidence="5" id="KW-0479">Metal-binding</keyword>
<dbReference type="RefSeq" id="WP_004091993.1">
    <property type="nucleotide sequence ID" value="NZ_AFGF01000014.1"/>
</dbReference>
<dbReference type="EMBL" id="AFGF01000014">
    <property type="protein sequence ID" value="EGO65750.1"/>
    <property type="molecule type" value="Genomic_DNA"/>
</dbReference>
<dbReference type="Pfam" id="PF12800">
    <property type="entry name" value="Fer4_4"/>
    <property type="match status" value="1"/>
</dbReference>
<dbReference type="Proteomes" id="UP000003240">
    <property type="component" value="Unassembled WGS sequence"/>
</dbReference>
<dbReference type="InterPro" id="IPR050954">
    <property type="entry name" value="ET_IronSulfur_Cluster-Binding"/>
</dbReference>
<dbReference type="Pfam" id="PF13247">
    <property type="entry name" value="Fer4_11"/>
    <property type="match status" value="1"/>
</dbReference>
<keyword evidence="4" id="KW-0004">4Fe-4S</keyword>
<name>F7NDZ6_9FIRM</name>
<comment type="caution">
    <text evidence="11">The sequence shown here is derived from an EMBL/GenBank/DDBJ whole genome shotgun (WGS) entry which is preliminary data.</text>
</comment>
<keyword evidence="7" id="KW-0249">Electron transport</keyword>
<dbReference type="CDD" id="cd16371">
    <property type="entry name" value="DMSOR_beta_like"/>
    <property type="match status" value="1"/>
</dbReference>
<evidence type="ECO:0000256" key="3">
    <source>
        <dbReference type="ARBA" id="ARBA00022448"/>
    </source>
</evidence>
<organism evidence="11 12">
    <name type="scientific">Acetonema longum DSM 6540</name>
    <dbReference type="NCBI Taxonomy" id="1009370"/>
    <lineage>
        <taxon>Bacteria</taxon>
        <taxon>Bacillati</taxon>
        <taxon>Bacillota</taxon>
        <taxon>Negativicutes</taxon>
        <taxon>Acetonemataceae</taxon>
        <taxon>Acetonema</taxon>
    </lineage>
</organism>
<evidence type="ECO:0000313" key="12">
    <source>
        <dbReference type="Proteomes" id="UP000003240"/>
    </source>
</evidence>
<dbReference type="AlphaFoldDB" id="F7NDZ6"/>
<evidence type="ECO:0000259" key="10">
    <source>
        <dbReference type="PROSITE" id="PS51379"/>
    </source>
</evidence>
<accession>F7NDZ6</accession>